<keyword evidence="3" id="KW-1185">Reference proteome</keyword>
<feature type="region of interest" description="Disordered" evidence="1">
    <location>
        <begin position="45"/>
        <end position="68"/>
    </location>
</feature>
<protein>
    <submittedName>
        <fullName evidence="2">Uncharacterized protein</fullName>
    </submittedName>
</protein>
<name>A0AAD1S917_PELCU</name>
<accession>A0AAD1S917</accession>
<evidence type="ECO:0000313" key="2">
    <source>
        <dbReference type="EMBL" id="CAH2293800.1"/>
    </source>
</evidence>
<dbReference type="AlphaFoldDB" id="A0AAD1S917"/>
<evidence type="ECO:0000256" key="1">
    <source>
        <dbReference type="SAM" id="MobiDB-lite"/>
    </source>
</evidence>
<dbReference type="EMBL" id="OW240916">
    <property type="protein sequence ID" value="CAH2293800.1"/>
    <property type="molecule type" value="Genomic_DNA"/>
</dbReference>
<organism evidence="2 3">
    <name type="scientific">Pelobates cultripes</name>
    <name type="common">Western spadefoot toad</name>
    <dbReference type="NCBI Taxonomy" id="61616"/>
    <lineage>
        <taxon>Eukaryota</taxon>
        <taxon>Metazoa</taxon>
        <taxon>Chordata</taxon>
        <taxon>Craniata</taxon>
        <taxon>Vertebrata</taxon>
        <taxon>Euteleostomi</taxon>
        <taxon>Amphibia</taxon>
        <taxon>Batrachia</taxon>
        <taxon>Anura</taxon>
        <taxon>Pelobatoidea</taxon>
        <taxon>Pelobatidae</taxon>
        <taxon>Pelobates</taxon>
    </lineage>
</organism>
<feature type="compositionally biased region" description="Low complexity" evidence="1">
    <location>
        <begin position="48"/>
        <end position="62"/>
    </location>
</feature>
<dbReference type="Proteomes" id="UP001295444">
    <property type="component" value="Chromosome 05"/>
</dbReference>
<evidence type="ECO:0000313" key="3">
    <source>
        <dbReference type="Proteomes" id="UP001295444"/>
    </source>
</evidence>
<reference evidence="2" key="1">
    <citation type="submission" date="2022-03" db="EMBL/GenBank/DDBJ databases">
        <authorList>
            <person name="Alioto T."/>
            <person name="Alioto T."/>
            <person name="Gomez Garrido J."/>
        </authorList>
    </citation>
    <scope>NUCLEOTIDE SEQUENCE</scope>
</reference>
<proteinExistence type="predicted"/>
<gene>
    <name evidence="2" type="ORF">PECUL_23A042776</name>
</gene>
<sequence>MGTVMVTKSDLQTLADTLTTSLTSWVTALQADVEAQGGRIRALESKAQNEQQQAMQQTQPYQDRVACY</sequence>